<dbReference type="Proteomes" id="UP000799757">
    <property type="component" value="Unassembled WGS sequence"/>
</dbReference>
<gene>
    <name evidence="2" type="ORF">K505DRAFT_362831</name>
</gene>
<dbReference type="EMBL" id="MU001966">
    <property type="protein sequence ID" value="KAF2792517.1"/>
    <property type="molecule type" value="Genomic_DNA"/>
</dbReference>
<reference evidence="2" key="1">
    <citation type="journal article" date="2020" name="Stud. Mycol.">
        <title>101 Dothideomycetes genomes: a test case for predicting lifestyles and emergence of pathogens.</title>
        <authorList>
            <person name="Haridas S."/>
            <person name="Albert R."/>
            <person name="Binder M."/>
            <person name="Bloem J."/>
            <person name="Labutti K."/>
            <person name="Salamov A."/>
            <person name="Andreopoulos B."/>
            <person name="Baker S."/>
            <person name="Barry K."/>
            <person name="Bills G."/>
            <person name="Bluhm B."/>
            <person name="Cannon C."/>
            <person name="Castanera R."/>
            <person name="Culley D."/>
            <person name="Daum C."/>
            <person name="Ezra D."/>
            <person name="Gonzalez J."/>
            <person name="Henrissat B."/>
            <person name="Kuo A."/>
            <person name="Liang C."/>
            <person name="Lipzen A."/>
            <person name="Lutzoni F."/>
            <person name="Magnuson J."/>
            <person name="Mondo S."/>
            <person name="Nolan M."/>
            <person name="Ohm R."/>
            <person name="Pangilinan J."/>
            <person name="Park H.-J."/>
            <person name="Ramirez L."/>
            <person name="Alfaro M."/>
            <person name="Sun H."/>
            <person name="Tritt A."/>
            <person name="Yoshinaga Y."/>
            <person name="Zwiers L.-H."/>
            <person name="Turgeon B."/>
            <person name="Goodwin S."/>
            <person name="Spatafora J."/>
            <person name="Crous P."/>
            <person name="Grigoriev I."/>
        </authorList>
    </citation>
    <scope>NUCLEOTIDE SEQUENCE</scope>
    <source>
        <strain evidence="2">CBS 109.77</strain>
    </source>
</reference>
<feature type="region of interest" description="Disordered" evidence="1">
    <location>
        <begin position="1"/>
        <end position="24"/>
    </location>
</feature>
<dbReference type="PANTHER" id="PTHR42085:SF1">
    <property type="entry name" value="F-BOX DOMAIN-CONTAINING PROTEIN"/>
    <property type="match status" value="1"/>
</dbReference>
<accession>A0A6A6X9R9</accession>
<evidence type="ECO:0000256" key="1">
    <source>
        <dbReference type="SAM" id="MobiDB-lite"/>
    </source>
</evidence>
<evidence type="ECO:0000313" key="3">
    <source>
        <dbReference type="Proteomes" id="UP000799757"/>
    </source>
</evidence>
<protein>
    <submittedName>
        <fullName evidence="2">Uncharacterized protein</fullName>
    </submittedName>
</protein>
<proteinExistence type="predicted"/>
<dbReference type="InterPro" id="IPR038883">
    <property type="entry name" value="AN11006-like"/>
</dbReference>
<keyword evidence="3" id="KW-1185">Reference proteome</keyword>
<dbReference type="PANTHER" id="PTHR42085">
    <property type="entry name" value="F-BOX DOMAIN-CONTAINING PROTEIN"/>
    <property type="match status" value="1"/>
</dbReference>
<dbReference type="OrthoDB" id="3678099at2759"/>
<sequence>MNSFTNDDGLRVKGSDQMHSSSNNNCHEAKTVVMDHEPSAFRFLDLHAELRNYIYEYAVEQKINNVRTGNGTRLKKAPAGTTANSLANANHTHESTRAFFGLTQVNRQIRSEYRPLYLKQNAVYIEVDSIPEYIETFYPMEVSHPDYSTNYGGSITITIAQQYTNHPIRVDRRILINPFLKLIFNNENAQCTFSDNADARDLIEIGLNHRAAWESLMDDGVEIFLELRYFRLGVILTLKAADEFWDRVNADRDGQSLMDALGLGARSRTQYRLGDLSCMNVFPLSY</sequence>
<name>A0A6A6X9R9_9PLEO</name>
<dbReference type="AlphaFoldDB" id="A0A6A6X9R9"/>
<evidence type="ECO:0000313" key="2">
    <source>
        <dbReference type="EMBL" id="KAF2792517.1"/>
    </source>
</evidence>
<organism evidence="2 3">
    <name type="scientific">Melanomma pulvis-pyrius CBS 109.77</name>
    <dbReference type="NCBI Taxonomy" id="1314802"/>
    <lineage>
        <taxon>Eukaryota</taxon>
        <taxon>Fungi</taxon>
        <taxon>Dikarya</taxon>
        <taxon>Ascomycota</taxon>
        <taxon>Pezizomycotina</taxon>
        <taxon>Dothideomycetes</taxon>
        <taxon>Pleosporomycetidae</taxon>
        <taxon>Pleosporales</taxon>
        <taxon>Melanommataceae</taxon>
        <taxon>Melanomma</taxon>
    </lineage>
</organism>